<evidence type="ECO:0000256" key="1">
    <source>
        <dbReference type="SAM" id="Phobius"/>
    </source>
</evidence>
<keyword evidence="1" id="KW-1133">Transmembrane helix</keyword>
<name>A0AAJ1FRH2_PANAN</name>
<protein>
    <submittedName>
        <fullName evidence="2">Uncharacterized protein</fullName>
    </submittedName>
</protein>
<dbReference type="Proteomes" id="UP001208888">
    <property type="component" value="Unassembled WGS sequence"/>
</dbReference>
<keyword evidence="1" id="KW-0812">Transmembrane</keyword>
<sequence>MKNLTASDISRDLSALMEGFSSGGRLIPSPSRSFKLSAAVPFIATLLSVIGATLVYLTGYHSQAGLDGILNYFESDGWVFVLPTIVVGAFFTLLTYNKFILYFSIPKDVRENSVVLNHLKKTATKTVVFFITLMIFSTVLSAYSTWFAFSITGLLFALLMIGNLLIGLEINRLGAGVALEKIFIFLKKI</sequence>
<gene>
    <name evidence="2" type="ORF">NB703_003915</name>
</gene>
<dbReference type="AlphaFoldDB" id="A0AAJ1FRH2"/>
<proteinExistence type="predicted"/>
<organism evidence="2 3">
    <name type="scientific">Pantoea ananas</name>
    <name type="common">Erwinia uredovora</name>
    <dbReference type="NCBI Taxonomy" id="553"/>
    <lineage>
        <taxon>Bacteria</taxon>
        <taxon>Pseudomonadati</taxon>
        <taxon>Pseudomonadota</taxon>
        <taxon>Gammaproteobacteria</taxon>
        <taxon>Enterobacterales</taxon>
        <taxon>Erwiniaceae</taxon>
        <taxon>Pantoea</taxon>
    </lineage>
</organism>
<feature type="transmembrane region" description="Helical" evidence="1">
    <location>
        <begin position="122"/>
        <end position="140"/>
    </location>
</feature>
<feature type="transmembrane region" description="Helical" evidence="1">
    <location>
        <begin position="146"/>
        <end position="166"/>
    </location>
</feature>
<dbReference type="EMBL" id="JANFVX010000020">
    <property type="protein sequence ID" value="MCW0345822.1"/>
    <property type="molecule type" value="Genomic_DNA"/>
</dbReference>
<evidence type="ECO:0000313" key="3">
    <source>
        <dbReference type="Proteomes" id="UP001208888"/>
    </source>
</evidence>
<reference evidence="2" key="1">
    <citation type="submission" date="2022-06" db="EMBL/GenBank/DDBJ databases">
        <title>Dynamics of rice microbiomes reveals core vertical transmitted seed endophytes.</title>
        <authorList>
            <person name="Liao K."/>
            <person name="Zhang X."/>
        </authorList>
    </citation>
    <scope>NUCLEOTIDE SEQUENCE</scope>
    <source>
        <strain evidence="2">JT1-17</strain>
    </source>
</reference>
<dbReference type="RefSeq" id="WP_063877146.1">
    <property type="nucleotide sequence ID" value="NZ_JALKLD010000008.1"/>
</dbReference>
<comment type="caution">
    <text evidence="2">The sequence shown here is derived from an EMBL/GenBank/DDBJ whole genome shotgun (WGS) entry which is preliminary data.</text>
</comment>
<keyword evidence="1" id="KW-0472">Membrane</keyword>
<accession>A0AAJ1FRH2</accession>
<feature type="transmembrane region" description="Helical" evidence="1">
    <location>
        <begin position="77"/>
        <end position="101"/>
    </location>
</feature>
<feature type="transmembrane region" description="Helical" evidence="1">
    <location>
        <begin position="36"/>
        <end position="57"/>
    </location>
</feature>
<evidence type="ECO:0000313" key="2">
    <source>
        <dbReference type="EMBL" id="MCW0345822.1"/>
    </source>
</evidence>